<evidence type="ECO:0000256" key="4">
    <source>
        <dbReference type="PIRSR" id="PIRSR006806-1"/>
    </source>
</evidence>
<dbReference type="GO" id="GO:0009396">
    <property type="term" value="P:folic acid-containing compound biosynthetic process"/>
    <property type="evidence" value="ECO:0007669"/>
    <property type="project" value="TreeGrafter"/>
</dbReference>
<dbReference type="GO" id="GO:0005524">
    <property type="term" value="F:ATP binding"/>
    <property type="evidence" value="ECO:0007669"/>
    <property type="project" value="UniProtKB-KW"/>
</dbReference>
<dbReference type="OrthoDB" id="3242798at2"/>
<dbReference type="RefSeq" id="WP_152355307.1">
    <property type="nucleotide sequence ID" value="NZ_JBHLXF010000010.1"/>
</dbReference>
<comment type="catalytic activity">
    <reaction evidence="5">
        <text>(6S)-5-formyl-5,6,7,8-tetrahydrofolate + ATP = (6R)-5,10-methenyltetrahydrofolate + ADP + phosphate</text>
        <dbReference type="Rhea" id="RHEA:10488"/>
        <dbReference type="ChEBI" id="CHEBI:30616"/>
        <dbReference type="ChEBI" id="CHEBI:43474"/>
        <dbReference type="ChEBI" id="CHEBI:57455"/>
        <dbReference type="ChEBI" id="CHEBI:57457"/>
        <dbReference type="ChEBI" id="CHEBI:456216"/>
        <dbReference type="EC" id="6.3.3.2"/>
    </reaction>
</comment>
<keyword evidence="5" id="KW-0460">Magnesium</keyword>
<comment type="similarity">
    <text evidence="1 5">Belongs to the 5-formyltetrahydrofolate cyclo-ligase family.</text>
</comment>
<evidence type="ECO:0000256" key="2">
    <source>
        <dbReference type="ARBA" id="ARBA00022741"/>
    </source>
</evidence>
<dbReference type="Gene3D" id="3.40.50.10420">
    <property type="entry name" value="NagB/RpiA/CoA transferase-like"/>
    <property type="match status" value="1"/>
</dbReference>
<dbReference type="PANTHER" id="PTHR23407">
    <property type="entry name" value="ATPASE INHIBITOR/5-FORMYLTETRAHYDROFOLATE CYCLO-LIGASE"/>
    <property type="match status" value="1"/>
</dbReference>
<comment type="caution">
    <text evidence="6">The sequence shown here is derived from an EMBL/GenBank/DDBJ whole genome shotgun (WGS) entry which is preliminary data.</text>
</comment>
<dbReference type="InterPro" id="IPR024185">
    <property type="entry name" value="FTHF_cligase-like_sf"/>
</dbReference>
<dbReference type="GO" id="GO:0030272">
    <property type="term" value="F:5-formyltetrahydrofolate cyclo-ligase activity"/>
    <property type="evidence" value="ECO:0007669"/>
    <property type="project" value="UniProtKB-EC"/>
</dbReference>
<feature type="binding site" evidence="4">
    <location>
        <position position="75"/>
    </location>
    <ligand>
        <name>substrate</name>
    </ligand>
</feature>
<dbReference type="PANTHER" id="PTHR23407:SF1">
    <property type="entry name" value="5-FORMYLTETRAHYDROFOLATE CYCLO-LIGASE"/>
    <property type="match status" value="1"/>
</dbReference>
<protein>
    <recommendedName>
        <fullName evidence="5">5-formyltetrahydrofolate cyclo-ligase</fullName>
        <ecNumber evidence="5">6.3.3.2</ecNumber>
    </recommendedName>
</protein>
<dbReference type="InterPro" id="IPR037171">
    <property type="entry name" value="NagB/RpiA_transferase-like"/>
</dbReference>
<gene>
    <name evidence="6" type="ORF">DSM100238_0668</name>
</gene>
<reference evidence="6 7" key="1">
    <citation type="submission" date="2019-09" db="EMBL/GenBank/DDBJ databases">
        <title>Characterization of the phylogenetic diversity of two novel species belonging to the genus Bifidobacterium: Bifidobacterium cebidarum sp. nov. and Bifidobacterium leontopitheci sp. nov.</title>
        <authorList>
            <person name="Lugli G.A."/>
            <person name="Duranti S."/>
            <person name="Milani C."/>
            <person name="Turroni F."/>
            <person name="Ventura M."/>
        </authorList>
    </citation>
    <scope>NUCLEOTIDE SEQUENCE [LARGE SCALE GENOMIC DNA]</scope>
    <source>
        <strain evidence="6 7">DSM 100238</strain>
    </source>
</reference>
<keyword evidence="6" id="KW-0436">Ligase</keyword>
<dbReference type="NCBIfam" id="TIGR02727">
    <property type="entry name" value="MTHFS_bact"/>
    <property type="match status" value="1"/>
</dbReference>
<keyword evidence="5" id="KW-0479">Metal-binding</keyword>
<proteinExistence type="inferred from homology"/>
<feature type="binding site" evidence="4">
    <location>
        <begin position="23"/>
        <end position="27"/>
    </location>
    <ligand>
        <name>ATP</name>
        <dbReference type="ChEBI" id="CHEBI:30616"/>
    </ligand>
</feature>
<dbReference type="EMBL" id="WBSO01000003">
    <property type="protein sequence ID" value="KAB8299634.1"/>
    <property type="molecule type" value="Genomic_DNA"/>
</dbReference>
<dbReference type="GO" id="GO:0046872">
    <property type="term" value="F:metal ion binding"/>
    <property type="evidence" value="ECO:0007669"/>
    <property type="project" value="UniProtKB-KW"/>
</dbReference>
<dbReference type="Pfam" id="PF01812">
    <property type="entry name" value="5-FTHF_cyc-lig"/>
    <property type="match status" value="1"/>
</dbReference>
<dbReference type="EC" id="6.3.3.2" evidence="5"/>
<keyword evidence="3 4" id="KW-0067">ATP-binding</keyword>
<feature type="binding site" evidence="4">
    <location>
        <position position="70"/>
    </location>
    <ligand>
        <name>substrate</name>
    </ligand>
</feature>
<dbReference type="InterPro" id="IPR002698">
    <property type="entry name" value="FTHF_cligase"/>
</dbReference>
<dbReference type="SUPFAM" id="SSF100950">
    <property type="entry name" value="NagB/RpiA/CoA transferase-like"/>
    <property type="match status" value="1"/>
</dbReference>
<evidence type="ECO:0000256" key="3">
    <source>
        <dbReference type="ARBA" id="ARBA00022840"/>
    </source>
</evidence>
<evidence type="ECO:0000256" key="1">
    <source>
        <dbReference type="ARBA" id="ARBA00010638"/>
    </source>
</evidence>
<keyword evidence="7" id="KW-1185">Reference proteome</keyword>
<organism evidence="6 7">
    <name type="scientific">Bifidobacterium apri</name>
    <dbReference type="NCBI Taxonomy" id="1769423"/>
    <lineage>
        <taxon>Bacteria</taxon>
        <taxon>Bacillati</taxon>
        <taxon>Actinomycetota</taxon>
        <taxon>Actinomycetes</taxon>
        <taxon>Bifidobacteriales</taxon>
        <taxon>Bifidobacteriaceae</taxon>
        <taxon>Bifidobacterium</taxon>
    </lineage>
</organism>
<name>A0A6A2W401_9BIFI</name>
<evidence type="ECO:0000313" key="6">
    <source>
        <dbReference type="EMBL" id="KAB8299634.1"/>
    </source>
</evidence>
<sequence>MSTSDSDNPTPAAAVAAGRAQAKRVARHRALQRRATLTEQDFTDARPALVSNAEPLIAALPRAATVAAYVSMGTEPPLAGILERLIDRGIRVLVPRLGSGRELVCAWSELESLDRLHDMPRSASGGLRPREPSGPTLSADSLGQASLILVPAFAIDPHGFRLGRGAGWYDRALLHASPAATIIGVCWPWEASVDDLPHDPHDVPVGGILTTEHLDIFD</sequence>
<dbReference type="GO" id="GO:0035999">
    <property type="term" value="P:tetrahydrofolate interconversion"/>
    <property type="evidence" value="ECO:0007669"/>
    <property type="project" value="TreeGrafter"/>
</dbReference>
<dbReference type="AlphaFoldDB" id="A0A6A2W401"/>
<keyword evidence="2 4" id="KW-0547">Nucleotide-binding</keyword>
<dbReference type="Proteomes" id="UP000440041">
    <property type="component" value="Unassembled WGS sequence"/>
</dbReference>
<feature type="binding site" evidence="4">
    <location>
        <begin position="161"/>
        <end position="169"/>
    </location>
    <ligand>
        <name>ATP</name>
        <dbReference type="ChEBI" id="CHEBI:30616"/>
    </ligand>
</feature>
<accession>A0A6A2W401</accession>
<comment type="cofactor">
    <cofactor evidence="5">
        <name>Mg(2+)</name>
        <dbReference type="ChEBI" id="CHEBI:18420"/>
    </cofactor>
</comment>
<dbReference type="PIRSF" id="PIRSF006806">
    <property type="entry name" value="FTHF_cligase"/>
    <property type="match status" value="1"/>
</dbReference>
<evidence type="ECO:0000256" key="5">
    <source>
        <dbReference type="RuleBase" id="RU361279"/>
    </source>
</evidence>
<evidence type="ECO:0000313" key="7">
    <source>
        <dbReference type="Proteomes" id="UP000440041"/>
    </source>
</evidence>